<feature type="compositionally biased region" description="Basic and acidic residues" evidence="1">
    <location>
        <begin position="79"/>
        <end position="92"/>
    </location>
</feature>
<accession>A0ABW9AYM6</accession>
<gene>
    <name evidence="2" type="ORF">PQR57_27880</name>
</gene>
<dbReference type="Pfam" id="PF11154">
    <property type="entry name" value="DUF2934"/>
    <property type="match status" value="1"/>
</dbReference>
<evidence type="ECO:0000256" key="1">
    <source>
        <dbReference type="SAM" id="MobiDB-lite"/>
    </source>
</evidence>
<dbReference type="EMBL" id="JAQQEZ010000023">
    <property type="protein sequence ID" value="MFM0004831.1"/>
    <property type="molecule type" value="Genomic_DNA"/>
</dbReference>
<comment type="caution">
    <text evidence="2">The sequence shown here is derived from an EMBL/GenBank/DDBJ whole genome shotgun (WGS) entry which is preliminary data.</text>
</comment>
<sequence>MTADNASMEVKLRLRAYYLWEADGCPEGRLSEYWKKAQSMLDDEATIWAPVDEATAAGTLLTKRPHDPRLKHGTAPETGDSHMRSDASGKKS</sequence>
<keyword evidence="3" id="KW-1185">Reference proteome</keyword>
<reference evidence="2 3" key="1">
    <citation type="journal article" date="2024" name="Chem. Sci.">
        <title>Discovery of megapolipeptins by genome mining of a Burkholderiales bacteria collection.</title>
        <authorList>
            <person name="Paulo B.S."/>
            <person name="Recchia M.J.J."/>
            <person name="Lee S."/>
            <person name="Fergusson C.H."/>
            <person name="Romanowski S.B."/>
            <person name="Hernandez A."/>
            <person name="Krull N."/>
            <person name="Liu D.Y."/>
            <person name="Cavanagh H."/>
            <person name="Bos A."/>
            <person name="Gray C.A."/>
            <person name="Murphy B.T."/>
            <person name="Linington R.G."/>
            <person name="Eustaquio A.S."/>
        </authorList>
    </citation>
    <scope>NUCLEOTIDE SEQUENCE [LARGE SCALE GENOMIC DNA]</scope>
    <source>
        <strain evidence="2 3">RL17-350-BIC-A</strain>
    </source>
</reference>
<dbReference type="Proteomes" id="UP001629230">
    <property type="component" value="Unassembled WGS sequence"/>
</dbReference>
<feature type="region of interest" description="Disordered" evidence="1">
    <location>
        <begin position="59"/>
        <end position="92"/>
    </location>
</feature>
<dbReference type="RefSeq" id="WP_408179657.1">
    <property type="nucleotide sequence ID" value="NZ_JAQQEZ010000023.1"/>
</dbReference>
<evidence type="ECO:0000313" key="2">
    <source>
        <dbReference type="EMBL" id="MFM0004831.1"/>
    </source>
</evidence>
<protein>
    <submittedName>
        <fullName evidence="2">DUF2934 domain-containing protein</fullName>
    </submittedName>
</protein>
<name>A0ABW9AYM6_9BURK</name>
<organism evidence="2 3">
    <name type="scientific">Paraburkholderia dipogonis</name>
    <dbReference type="NCBI Taxonomy" id="1211383"/>
    <lineage>
        <taxon>Bacteria</taxon>
        <taxon>Pseudomonadati</taxon>
        <taxon>Pseudomonadota</taxon>
        <taxon>Betaproteobacteria</taxon>
        <taxon>Burkholderiales</taxon>
        <taxon>Burkholderiaceae</taxon>
        <taxon>Paraburkholderia</taxon>
    </lineage>
</organism>
<dbReference type="InterPro" id="IPR021327">
    <property type="entry name" value="DUF2934"/>
</dbReference>
<evidence type="ECO:0000313" key="3">
    <source>
        <dbReference type="Proteomes" id="UP001629230"/>
    </source>
</evidence>
<proteinExistence type="predicted"/>